<dbReference type="EMBL" id="JASGOQ010000003">
    <property type="protein sequence ID" value="MDV5393147.1"/>
    <property type="molecule type" value="Genomic_DNA"/>
</dbReference>
<evidence type="ECO:0000313" key="1">
    <source>
        <dbReference type="EMBL" id="MDV5393147.1"/>
    </source>
</evidence>
<reference evidence="1" key="1">
    <citation type="submission" date="2023-05" db="EMBL/GenBank/DDBJ databases">
        <title>Colonisation of extended spectrum b-lactamase- and carbapenemase-producing bacteria on hospital surfaces from low- and middle-income countries.</title>
        <authorList>
            <person name="Nieto-Rosado M."/>
            <person name="Sands K."/>
            <person name="Iregbu K."/>
            <person name="Zahra R."/>
            <person name="Mazarati J.B."/>
            <person name="Mehtar S."/>
            <person name="Barnards-Group B."/>
            <person name="Walsh T.R."/>
        </authorList>
    </citation>
    <scope>NUCLEOTIDE SEQUENCE</scope>
    <source>
        <strain evidence="1">PP-E493</strain>
    </source>
</reference>
<sequence length="117" mass="13496">MFVTFNTFIKALYDERCSNTIVIAIYRADGGFKAFKRNYIKCYGFSEYLAHIRGTKLTAIQTYHVAKMFIVYGKRPAADIPAILGSLIRQYEIDVPAVYGILAKEYWLARFDSPIYE</sequence>
<gene>
    <name evidence="1" type="ORF">QM089_23445</name>
</gene>
<protein>
    <submittedName>
        <fullName evidence="1">Uncharacterized protein</fullName>
    </submittedName>
</protein>
<name>A0AAE4Q2B7_9GAMM</name>
<dbReference type="RefSeq" id="WP_278891345.1">
    <property type="nucleotide sequence ID" value="NZ_JASGOQ010000003.1"/>
</dbReference>
<accession>A0AAE4Q2B7</accession>
<proteinExistence type="predicted"/>
<comment type="caution">
    <text evidence="1">The sequence shown here is derived from an EMBL/GenBank/DDBJ whole genome shotgun (WGS) entry which is preliminary data.</text>
</comment>
<organism evidence="1 2">
    <name type="scientific">Shewanella xiamenensis</name>
    <dbReference type="NCBI Taxonomy" id="332186"/>
    <lineage>
        <taxon>Bacteria</taxon>
        <taxon>Pseudomonadati</taxon>
        <taxon>Pseudomonadota</taxon>
        <taxon>Gammaproteobacteria</taxon>
        <taxon>Alteromonadales</taxon>
        <taxon>Shewanellaceae</taxon>
        <taxon>Shewanella</taxon>
    </lineage>
</organism>
<dbReference type="Proteomes" id="UP001187859">
    <property type="component" value="Unassembled WGS sequence"/>
</dbReference>
<evidence type="ECO:0000313" key="2">
    <source>
        <dbReference type="Proteomes" id="UP001187859"/>
    </source>
</evidence>
<dbReference type="AlphaFoldDB" id="A0AAE4Q2B7"/>